<dbReference type="PANTHER" id="PTHR38760:SF1">
    <property type="entry name" value="ADENYLATE CYCLASE"/>
    <property type="match status" value="1"/>
</dbReference>
<dbReference type="InterPro" id="IPR024685">
    <property type="entry name" value="Adenylate_cyclase_1_N"/>
</dbReference>
<evidence type="ECO:0000313" key="2">
    <source>
        <dbReference type="EMBL" id="QBQ53465.1"/>
    </source>
</evidence>
<dbReference type="KEGG" id="nwr:E3U44_02325"/>
<dbReference type="InterPro" id="IPR000274">
    <property type="entry name" value="Adenylate_cyclase_1"/>
</dbReference>
<keyword evidence="2" id="KW-0456">Lyase</keyword>
<reference evidence="2 3" key="1">
    <citation type="submission" date="2019-03" db="EMBL/GenBank/DDBJ databases">
        <title>The genome sequence of Nitrosococcus wardiae strain D1FHST reveals the archetypal metabolic capacity of ammonia-oxidizing Gammaproteobacteria.</title>
        <authorList>
            <person name="Wang L."/>
            <person name="Lim C.K."/>
            <person name="Hanson T.E."/>
            <person name="Dang H."/>
            <person name="Klotz M.G."/>
        </authorList>
    </citation>
    <scope>NUCLEOTIDE SEQUENCE [LARGE SCALE GENOMIC DNA]</scope>
    <source>
        <strain evidence="2 3">D1FHS</strain>
    </source>
</reference>
<dbReference type="EMBL" id="CP038033">
    <property type="protein sequence ID" value="QBQ53465.1"/>
    <property type="molecule type" value="Genomic_DNA"/>
</dbReference>
<dbReference type="OrthoDB" id="5571448at2"/>
<dbReference type="GO" id="GO:0006171">
    <property type="term" value="P:cAMP biosynthetic process"/>
    <property type="evidence" value="ECO:0007669"/>
    <property type="project" value="InterPro"/>
</dbReference>
<evidence type="ECO:0000259" key="1">
    <source>
        <dbReference type="Pfam" id="PF12633"/>
    </source>
</evidence>
<keyword evidence="3" id="KW-1185">Reference proteome</keyword>
<name>A0A4V1AVK6_9GAMM</name>
<dbReference type="RefSeq" id="WP_134356479.1">
    <property type="nucleotide sequence ID" value="NZ_CP038033.1"/>
</dbReference>
<evidence type="ECO:0000313" key="3">
    <source>
        <dbReference type="Proteomes" id="UP000294325"/>
    </source>
</evidence>
<sequence length="943" mass="108857">MLATVPAILLHKDIRQRFFLLNRHRLGRVRESLWPRQRVFLDVLPLLFHTNHPLLPGFSGTSIPCGVSNYSPTATAIKAGQCISKGFAYKKWVPSIHPIYGLFLMGSSGTVAQSKQSDFDIWVCCRPGLPQTDRESLQVKSTLIEAWAAELGMEVHFFLIDEEEIREGRFESLSRISSGSAQRYLLLDEFYRTGLLVAGRSPLWWLIPPECEPYYEDLVQKLSRKHLLRTNDYLNFGGIPQLPAAEFSSAALWQFNKAIDSPYKSLLKLLLMECYASEYPHIDLLCRHYKRAVYAGKTNLNELDPYVMMLQKVEIYLQHRGETERLELARCCFYFKANEPLSRPGRSDRPAWRRQLLQALSASWGWGQTRLLQLDSRSEWKIPQVIKERQRLVDQLTYSYRRLSHYVGAQTRQTPQTQQDLHILGRKLYAAFGRKTGKIEYTNLEISTNLREEWLSFYQLEQPNCPAGWILYRGRLTSGNHSTALKHGHNVIELLVWAHFNGLINHGTHLAAYSKNGMPKPLELQTLQAQLQKLFPHSCLHGQTLDNYATPPLIERAVVFINVGIDPMAHRTRQGIHLTSTRADPLSYGGVRENFVLSLEMVLLSSWKEVLVIPYRGNQGILECLSEYFRWAPLAEGQPPPPLIAGCYSTSHGRHIAERIEILFQDIVACYYQNYPPHTRYVLGIGQYYFILWFENDNLYTEKLPSMEALLKALGRPQPIFTPVFLDRRLSHCALLHRLFEANLPRQVQCFYRAQSKRIELFILDERGSLFHQIYPETDAKTLLDHYSRFLDAIVERLNLMLSPGYHNTVVDKTIYYRLCQSSYGPWIIERIQPAPLPQASTYFQVQVLGDVLDNNKVFTVFCDNREFSAFEYGADLYQEVARHILQQRTNHEPYPIYITDLDLSPALLDRESLGSLQTVHLLNYKRVIEDQLNQALTEVTAD</sequence>
<organism evidence="2 3">
    <name type="scientific">Nitrosococcus wardiae</name>
    <dbReference type="NCBI Taxonomy" id="1814290"/>
    <lineage>
        <taxon>Bacteria</taxon>
        <taxon>Pseudomonadati</taxon>
        <taxon>Pseudomonadota</taxon>
        <taxon>Gammaproteobacteria</taxon>
        <taxon>Chromatiales</taxon>
        <taxon>Chromatiaceae</taxon>
        <taxon>Nitrosococcus</taxon>
    </lineage>
</organism>
<dbReference type="PANTHER" id="PTHR38760">
    <property type="entry name" value="ADENYLATE CYCLASE"/>
    <property type="match status" value="1"/>
</dbReference>
<dbReference type="Pfam" id="PF12633">
    <property type="entry name" value="Adenyl_cycl_N"/>
    <property type="match status" value="1"/>
</dbReference>
<dbReference type="PIRSF" id="PIRSF001444">
    <property type="entry name" value="Adenylate_cycl"/>
    <property type="match status" value="1"/>
</dbReference>
<dbReference type="NCBIfam" id="NF006984">
    <property type="entry name" value="PRK09450.2-4"/>
    <property type="match status" value="1"/>
</dbReference>
<feature type="domain" description="Adenylate cyclase class-I N-terminal" evidence="1">
    <location>
        <begin position="12"/>
        <end position="205"/>
    </location>
</feature>
<dbReference type="EC" id="4.6.1.1" evidence="2"/>
<accession>A0A4V1AVK6</accession>
<dbReference type="Pfam" id="PF01295">
    <property type="entry name" value="Adenylate_cycl"/>
    <property type="match status" value="1"/>
</dbReference>
<dbReference type="AlphaFoldDB" id="A0A4V1AVK6"/>
<protein>
    <submittedName>
        <fullName evidence="2">Class I adenylate cyclase</fullName>
        <ecNumber evidence="2">4.6.1.1</ecNumber>
    </submittedName>
</protein>
<dbReference type="Proteomes" id="UP000294325">
    <property type="component" value="Chromosome"/>
</dbReference>
<proteinExistence type="predicted"/>
<gene>
    <name evidence="2" type="ORF">E3U44_02325</name>
</gene>
<dbReference type="GO" id="GO:0004016">
    <property type="term" value="F:adenylate cyclase activity"/>
    <property type="evidence" value="ECO:0007669"/>
    <property type="project" value="UniProtKB-EC"/>
</dbReference>